<comment type="subunit">
    <text evidence="3 9">Homodimer.</text>
</comment>
<reference evidence="10" key="1">
    <citation type="submission" date="2023-08" db="EMBL/GenBank/DDBJ databases">
        <title>A de novo genome assembly of Solanum verrucosum Schlechtendal, a Mexican diploid species geographically isolated from the other diploid A-genome species in potato relatives.</title>
        <authorList>
            <person name="Hosaka K."/>
        </authorList>
    </citation>
    <scope>NUCLEOTIDE SEQUENCE</scope>
    <source>
        <tissue evidence="10">Young leaves</tissue>
    </source>
</reference>
<comment type="caution">
    <text evidence="9">Lacks conserved residue(s) required for the propagation of feature annotation.</text>
</comment>
<organism evidence="10 11">
    <name type="scientific">Solanum verrucosum</name>
    <dbReference type="NCBI Taxonomy" id="315347"/>
    <lineage>
        <taxon>Eukaryota</taxon>
        <taxon>Viridiplantae</taxon>
        <taxon>Streptophyta</taxon>
        <taxon>Embryophyta</taxon>
        <taxon>Tracheophyta</taxon>
        <taxon>Spermatophyta</taxon>
        <taxon>Magnoliopsida</taxon>
        <taxon>eudicotyledons</taxon>
        <taxon>Gunneridae</taxon>
        <taxon>Pentapetalae</taxon>
        <taxon>asterids</taxon>
        <taxon>lamiids</taxon>
        <taxon>Solanales</taxon>
        <taxon>Solanaceae</taxon>
        <taxon>Solanoideae</taxon>
        <taxon>Solaneae</taxon>
        <taxon>Solanum</taxon>
    </lineage>
</organism>
<evidence type="ECO:0000256" key="1">
    <source>
        <dbReference type="ARBA" id="ARBA00004141"/>
    </source>
</evidence>
<feature type="transmembrane region" description="Helical" evidence="9">
    <location>
        <begin position="65"/>
        <end position="84"/>
    </location>
</feature>
<evidence type="ECO:0000256" key="6">
    <source>
        <dbReference type="ARBA" id="ARBA00022989"/>
    </source>
</evidence>
<keyword evidence="9" id="KW-1003">Cell membrane</keyword>
<dbReference type="GO" id="GO:0015095">
    <property type="term" value="F:magnesium ion transmembrane transporter activity"/>
    <property type="evidence" value="ECO:0007669"/>
    <property type="project" value="UniProtKB-UniRule"/>
</dbReference>
<dbReference type="Proteomes" id="UP001234989">
    <property type="component" value="Chromosome 2"/>
</dbReference>
<evidence type="ECO:0000256" key="2">
    <source>
        <dbReference type="ARBA" id="ARBA00007001"/>
    </source>
</evidence>
<dbReference type="GO" id="GO:0005769">
    <property type="term" value="C:early endosome"/>
    <property type="evidence" value="ECO:0007669"/>
    <property type="project" value="UniProtKB-SubCell"/>
</dbReference>
<dbReference type="EMBL" id="CP133613">
    <property type="protein sequence ID" value="WMV17714.1"/>
    <property type="molecule type" value="Genomic_DNA"/>
</dbReference>
<evidence type="ECO:0000256" key="5">
    <source>
        <dbReference type="ARBA" id="ARBA00022753"/>
    </source>
</evidence>
<keyword evidence="9" id="KW-0813">Transport</keyword>
<sequence length="216" mass="23677">MKATFVTLIPKEAGAKGLNDHKPISLIGGVYKIIAKLLTERPKKREKYSVLGNEVTNVKSTMKPIIYFQTWRVGILFFAIGNCLNFVSFGYAAQSLLAALGSIQFVSNIAFAYFVLNKTVTINVLVATAFIVLGNIFLVAFGNHQSPVNLHTSDSPHFLCSRPTSTGEAIAGVVATFAGEITYTLSLTCLHLRRTPSPFPFRLQPSQNQQPKPPHH</sequence>
<dbReference type="AlphaFoldDB" id="A0AAF0Q663"/>
<keyword evidence="9" id="KW-0406">Ion transport</keyword>
<name>A0AAF0Q663_SOLVR</name>
<keyword evidence="11" id="KW-1185">Reference proteome</keyword>
<evidence type="ECO:0000256" key="7">
    <source>
        <dbReference type="ARBA" id="ARBA00023136"/>
    </source>
</evidence>
<dbReference type="InterPro" id="IPR008521">
    <property type="entry name" value="Mg_trans_NIPA"/>
</dbReference>
<evidence type="ECO:0000256" key="9">
    <source>
        <dbReference type="RuleBase" id="RU363078"/>
    </source>
</evidence>
<dbReference type="PANTHER" id="PTHR12570">
    <property type="match status" value="1"/>
</dbReference>
<evidence type="ECO:0000256" key="8">
    <source>
        <dbReference type="ARBA" id="ARBA00025284"/>
    </source>
</evidence>
<evidence type="ECO:0000256" key="4">
    <source>
        <dbReference type="ARBA" id="ARBA00022692"/>
    </source>
</evidence>
<evidence type="ECO:0000313" key="10">
    <source>
        <dbReference type="EMBL" id="WMV17714.1"/>
    </source>
</evidence>
<dbReference type="Pfam" id="PF05653">
    <property type="entry name" value="Mg_trans_NIPA"/>
    <property type="match status" value="1"/>
</dbReference>
<protein>
    <recommendedName>
        <fullName evidence="9">Probable magnesium transporter</fullName>
    </recommendedName>
</protein>
<proteinExistence type="inferred from homology"/>
<dbReference type="GO" id="GO:0005886">
    <property type="term" value="C:plasma membrane"/>
    <property type="evidence" value="ECO:0007669"/>
    <property type="project" value="UniProtKB-SubCell"/>
</dbReference>
<dbReference type="InterPro" id="IPR037185">
    <property type="entry name" value="EmrE-like"/>
</dbReference>
<keyword evidence="7 9" id="KW-0472">Membrane</keyword>
<evidence type="ECO:0000313" key="11">
    <source>
        <dbReference type="Proteomes" id="UP001234989"/>
    </source>
</evidence>
<keyword evidence="9" id="KW-0460">Magnesium</keyword>
<comment type="similarity">
    <text evidence="2 9">Belongs to the NIPA (TC 2.A.7) family.</text>
</comment>
<keyword evidence="6 9" id="KW-1133">Transmembrane helix</keyword>
<dbReference type="SUPFAM" id="SSF103481">
    <property type="entry name" value="Multidrug resistance efflux transporter EmrE"/>
    <property type="match status" value="1"/>
</dbReference>
<gene>
    <name evidence="10" type="ORF">MTR67_011099</name>
</gene>
<feature type="transmembrane region" description="Helical" evidence="9">
    <location>
        <begin position="96"/>
        <end position="116"/>
    </location>
</feature>
<comment type="subcellular location">
    <subcellularLocation>
        <location evidence="9">Cell membrane</location>
        <topology evidence="9">Multi-pass membrane protein</topology>
    </subcellularLocation>
    <subcellularLocation>
        <location evidence="9">Early endosome</location>
    </subcellularLocation>
    <subcellularLocation>
        <location evidence="1">Membrane</location>
        <topology evidence="1">Multi-pass membrane protein</topology>
    </subcellularLocation>
</comment>
<feature type="transmembrane region" description="Helical" evidence="9">
    <location>
        <begin position="122"/>
        <end position="141"/>
    </location>
</feature>
<keyword evidence="5 9" id="KW-0967">Endosome</keyword>
<dbReference type="PANTHER" id="PTHR12570:SF9">
    <property type="entry name" value="MAGNESIUM TRANSPORTER NIPA8-RELATED"/>
    <property type="match status" value="1"/>
</dbReference>
<keyword evidence="4 9" id="KW-0812">Transmembrane</keyword>
<comment type="function">
    <text evidence="8 9">Acts as a Mg(2+) transporter. Can also transport other divalent cations such as Fe(2+), Sr(2+), Ba(2+), Mn(2+) and Co(2+) but to a much less extent than Mg(2+).</text>
</comment>
<accession>A0AAF0Q663</accession>
<evidence type="ECO:0000256" key="3">
    <source>
        <dbReference type="ARBA" id="ARBA00011738"/>
    </source>
</evidence>